<name>A0AC35F286_9BILA</name>
<sequence>MVDIKINNVSVNQTKKVALMFEEIKSKTSGKFGYACICLSKSYGNEIRKRFMEFGFNSGFKNIEINNRETAIYLDAMSQINYKPLNGNVIWIHI</sequence>
<organism evidence="1 2">
    <name type="scientific">Panagrolaimus sp. PS1159</name>
    <dbReference type="NCBI Taxonomy" id="55785"/>
    <lineage>
        <taxon>Eukaryota</taxon>
        <taxon>Metazoa</taxon>
        <taxon>Ecdysozoa</taxon>
        <taxon>Nematoda</taxon>
        <taxon>Chromadorea</taxon>
        <taxon>Rhabditida</taxon>
        <taxon>Tylenchina</taxon>
        <taxon>Panagrolaimomorpha</taxon>
        <taxon>Panagrolaimoidea</taxon>
        <taxon>Panagrolaimidae</taxon>
        <taxon>Panagrolaimus</taxon>
    </lineage>
</organism>
<protein>
    <submittedName>
        <fullName evidence="2">Uncharacterized protein</fullName>
    </submittedName>
</protein>
<accession>A0AC35F286</accession>
<dbReference type="WBParaSite" id="PS1159_v2.g12401.t1">
    <property type="protein sequence ID" value="PS1159_v2.g12401.t1"/>
    <property type="gene ID" value="PS1159_v2.g12401"/>
</dbReference>
<dbReference type="Proteomes" id="UP000887580">
    <property type="component" value="Unplaced"/>
</dbReference>
<evidence type="ECO:0000313" key="2">
    <source>
        <dbReference type="WBParaSite" id="PS1159_v2.g12401.t1"/>
    </source>
</evidence>
<reference evidence="2" key="1">
    <citation type="submission" date="2022-11" db="UniProtKB">
        <authorList>
            <consortium name="WormBaseParasite"/>
        </authorList>
    </citation>
    <scope>IDENTIFICATION</scope>
</reference>
<proteinExistence type="predicted"/>
<evidence type="ECO:0000313" key="1">
    <source>
        <dbReference type="Proteomes" id="UP000887580"/>
    </source>
</evidence>